<dbReference type="InterPro" id="IPR045167">
    <property type="entry name" value="Hobbit"/>
</dbReference>
<feature type="compositionally biased region" description="Polar residues" evidence="1">
    <location>
        <begin position="2245"/>
        <end position="2261"/>
    </location>
</feature>
<feature type="region of interest" description="Disordered" evidence="1">
    <location>
        <begin position="2413"/>
        <end position="2442"/>
    </location>
</feature>
<dbReference type="Pfam" id="PF10344">
    <property type="entry name" value="Hobbit"/>
    <property type="match status" value="2"/>
</dbReference>
<dbReference type="OrthoDB" id="1562405at2759"/>
<accession>A0A0G4ITQ9</accession>
<feature type="region of interest" description="Disordered" evidence="1">
    <location>
        <begin position="2245"/>
        <end position="2266"/>
    </location>
</feature>
<organism evidence="4 5">
    <name type="scientific">Plasmodiophora brassicae</name>
    <name type="common">Clubroot disease agent</name>
    <dbReference type="NCBI Taxonomy" id="37360"/>
    <lineage>
        <taxon>Eukaryota</taxon>
        <taxon>Sar</taxon>
        <taxon>Rhizaria</taxon>
        <taxon>Endomyxa</taxon>
        <taxon>Phytomyxea</taxon>
        <taxon>Plasmodiophorida</taxon>
        <taxon>Plasmodiophoridae</taxon>
        <taxon>Plasmodiophora</taxon>
    </lineage>
</organism>
<keyword evidence="5" id="KW-1185">Reference proteome</keyword>
<feature type="compositionally biased region" description="Polar residues" evidence="1">
    <location>
        <begin position="2427"/>
        <end position="2442"/>
    </location>
</feature>
<protein>
    <recommendedName>
        <fullName evidence="3">FMP27/BLTP2/Hobbit GFWDK motif-containing RBG unit domain-containing protein</fullName>
    </recommendedName>
</protein>
<dbReference type="Proteomes" id="UP000039324">
    <property type="component" value="Unassembled WGS sequence"/>
</dbReference>
<feature type="domain" description="FMP27/BLTP2/Hobbit GFWDK motif-containing RBG unit" evidence="3">
    <location>
        <begin position="996"/>
        <end position="1138"/>
    </location>
</feature>
<dbReference type="SMART" id="SM01214">
    <property type="entry name" value="Fmp27_GFWDK"/>
    <property type="match status" value="1"/>
</dbReference>
<proteinExistence type="predicted"/>
<feature type="region of interest" description="Disordered" evidence="1">
    <location>
        <begin position="852"/>
        <end position="887"/>
    </location>
</feature>
<dbReference type="InterPro" id="IPR019441">
    <property type="entry name" value="FMP27/BLTP2/Hobbit_GFWDK_RBG"/>
</dbReference>
<reference evidence="4 5" key="1">
    <citation type="submission" date="2015-02" db="EMBL/GenBank/DDBJ databases">
        <authorList>
            <person name="Chooi Y.-H."/>
        </authorList>
    </citation>
    <scope>NUCLEOTIDE SEQUENCE [LARGE SCALE GENOMIC DNA]</scope>
    <source>
        <strain evidence="4">E3</strain>
    </source>
</reference>
<feature type="compositionally biased region" description="Low complexity" evidence="1">
    <location>
        <begin position="1500"/>
        <end position="1514"/>
    </location>
</feature>
<feature type="region of interest" description="Disordered" evidence="1">
    <location>
        <begin position="1459"/>
        <end position="1514"/>
    </location>
</feature>
<keyword evidence="2" id="KW-1133">Transmembrane helix</keyword>
<keyword evidence="2" id="KW-0812">Transmembrane</keyword>
<sequence length="2442" mass="269114">MLGDALAVVATLLLLVFGFIYVLLPRLLTTFLNGVSRDVGAFHVAVSLRSQIRIRLIAERLVCIDFNNVIIDVTKRSIAYDDIRANDDVAHADTDPHARSATALHELIAGIVCVRLLSVAVVVHHGSSSATIDVAAFSIMGAPQTRSVWRAFLLASGARVDLRRGIESGLAVNADTIGLELDVDLASRSREPSRVGVHLSGVGCRASFDRVALIESAINELRPDRPSTALFAKPSASRGPQLMPKFRIHAGSFSVDIGDVADSNVANRLRLCWERFDVRLDAQEVVLPGEPVPVRCIATGVSISNTYLEIVGSQRFLSLSTATAEWGHPIDGSVLPACDDGRISLSGLTLCIAPDRGLLAWVVAALARKPATAVGAPSPRQPDRSLFMRPLRLKLTAIGSVIDVVDAFRSSIGRCVLDVDNVVVFDGTTSRQIECRITSVRSALTTPRSGNLLIDVACRGDPNAIMLLDDCRVVAKFASNPALHRTAVVTLNRLSAHVPDQLLDRLVELRHDFAPLVNATPSGPQTRPATWKTSASVTLADVDLVASTFDSSADLLRSVTSAVNSCQVRLDNGIADVAIDDIDVHSFATLSHDVNEFAYSRSRACPDDRIRAIGFSFRTDNPKVRVRHLDLSWSIPFHTSIMVLQRELVSRLSKLTQTSKTNAASSGPRPLSVVFEQISLLAQFNNTTAIALDADEFTAERSVDRDDGSDSVEVTTKPGVVAVNGYELLTFDSSRLSRLSTTSSELPDYDAEFSNLTMTVADRLALGRVIEVIRRKWKALKKWSRSAARETRGPAGLDFRCMCLKADVFEIAFEENQFERLYSMRRWIALETSGRRAHRKLVERFLGHRHQGAGVARDSSRSASHHRLSRSAVSRSRSRSRSPGRPPFDLLDSIIQERMNPDPLDDPFVDRFDQLKFLSGEPSVTTLGCIKTNNFCFTLSPDDSVSSLQEIAAKLASLDSATTQPFSVSDIENSFADLWARTIRFSTTDLAVLLRDYPIPLMCAKRFSLKGLLIVACLSSPQLFTLPRLVFVPLSGNGRTFVPVDLPGGSSIPNKAYVNWRIDCVGFELSYGVCQRGAISALSKAVAKLTDTGSGPSSNVGGALAWWDNLRYKIHGRIRFNATRSSFRLLSSASPYDVEYVELHADQVSIVSVKRRFSCDFKDLQVDLVDGGGTSSTADEPDGLIRPGLLLAAPRLHAIVILRWQCRSADSSQHYVHHSHWDTPGYEFSSLTDRDLFDGFRATAVSFKVHIDATPERPADGSAASDWIIGPFIAFWFNNLPWFRAINTLFSYPPIVVKVQPKTILPNGRVRSAVASEAAFSSLFKKLNLQITLESTIMELIALPRSYQSSSDNDILGAQGFVQTFQLLAELNVEPKSPRGSDGDATQSTGTRLWKWSRQAVSVAYPAIELLVPVVVSSGDPESAVEERLAHPMSQTPFATGEGETGPAFFVSADSLEYTSPSARGRSPPPSVTALQPGHSSLVSPAWSEPPPSMTTSPKVPVNEAEPPATAPTVAADDRHSVRQFLLEHFGDAEMSCLVSDESVIHLENVVEDSEFDTEFTFGDFQEPPIQHDPGNHEHYVLLSGARILWNNTIRSSFNSWWTYMSSFGHTRHDDDIVAESMPPDAEDDDDAEKSSKSGIRHYATWSGSNPTERLTDGSDMTVATLPPKRLSSPQRVTSFEMFRQLDLRGNKSPGETASVNPPAADVVPDTAPEVVHTRFVMRLEKPQIILQSLEVGCSVVVSAHEAKVDVIAYPFTFPQVQDAPSPLSPVDEQQSPPTDARFVLNRKLSSYFARKKVASRNTSPAVLTPRHGTPAALHVDIAPTPDFLYFKKTIRSRLDHAQLHVLASDVDVDANALEWIPLDQFPKITSGDRQNHNDSDDEETLTADEYREQYFKSNGIFQQITRPTSLVFDYSYDVNMDTKDPIALTYQFLHRATAGEVPHNTNEELVDDEDSATASKFNFGADSTFSAAKLPMLSSASHFYIHNVHLVMDSVQYKVLIGVIDKLVLSPVQRVWAEARRVEARRKTQIAGMPSNAIHELQIAKVISEALLAGLYQVLYSLRLCFPALVKRFAQDMSAGFRRCISYEVRRATWTMITKSPDVFLHVQLSSLKGLHRYGFGEGRDLEVGVKEFRVRNLAPNAPWPDVLVPHSRWEMAKDSLELMVRVRAQVIGFPANVSKKLVDVTTWDHFEVKVFPLIIKVHAQHYAWMRDYFFPSADPAVKRAGADPKSLLAKDFNVDDSVSSTPGPSVASSYSSAQQKAVMRPRRPAMILHSARNGGPRGKDLSRHSTDASVFDFRQAPSNDPASSAALGQDPSPAQPVTQNYFKYLHIGELEFFISFRGSFFDLDDLNVVIDAFSCNHELWTWDKLVGKIESHVQSSVLKQSRSLIKQKFSSSVKSLAEKEHKMRDRFTAKFGLNRPKPSDASGNDPQQQPPRSSNE</sequence>
<evidence type="ECO:0000313" key="5">
    <source>
        <dbReference type="Proteomes" id="UP000039324"/>
    </source>
</evidence>
<dbReference type="EMBL" id="CDSF01000085">
    <property type="protein sequence ID" value="CEO98521.1"/>
    <property type="molecule type" value="Genomic_DNA"/>
</dbReference>
<gene>
    <name evidence="4" type="ORF">PBRA_006635</name>
</gene>
<feature type="transmembrane region" description="Helical" evidence="2">
    <location>
        <begin position="6"/>
        <end position="24"/>
    </location>
</feature>
<feature type="region of interest" description="Disordered" evidence="1">
    <location>
        <begin position="1616"/>
        <end position="1661"/>
    </location>
</feature>
<evidence type="ECO:0000259" key="3">
    <source>
        <dbReference type="SMART" id="SM01214"/>
    </source>
</evidence>
<evidence type="ECO:0000313" key="4">
    <source>
        <dbReference type="EMBL" id="CEO98521.1"/>
    </source>
</evidence>
<dbReference type="PANTHER" id="PTHR15678:SF6">
    <property type="entry name" value="BRIDGE-LIKE LIPID TRANSFER PROTEIN FAMILY MEMBER 2"/>
    <property type="match status" value="1"/>
</dbReference>
<keyword evidence="2" id="KW-0472">Membrane</keyword>
<dbReference type="STRING" id="37360.A0A0G4ITQ9"/>
<dbReference type="PANTHER" id="PTHR15678">
    <property type="entry name" value="ANTIGEN MLAA-22-RELATED"/>
    <property type="match status" value="1"/>
</dbReference>
<name>A0A0G4ITQ9_PLABS</name>
<evidence type="ECO:0000256" key="2">
    <source>
        <dbReference type="SAM" id="Phobius"/>
    </source>
</evidence>
<evidence type="ECO:0000256" key="1">
    <source>
        <dbReference type="SAM" id="MobiDB-lite"/>
    </source>
</evidence>